<sequence length="389" mass="45184">MTERLTQYWLQRFSLDRSRSMDDRLKEMRHIREEWMRAISDWSVTGRMNPDCPDCFLDGSVSSDASIQVTALDRHRMITRIYDHLFRTAAAWTEECMEMEGIGSAPLSYVCVWFGSGGRKEMTPWSDQDHGVIWEDEHGWLQARVEAYFTVWGETFTSLLTQLGFAPCSGKVLANNRQWQGSITEWKNNTGRWMQERGWENTRYLTMAMDMRAVYGQSELAKRWSHSLELPPSSLRENVASALTANLLHRKRAHNSFGKLIRERYGEEAGRFDVKYRTYVPIAQLARNTSWIVGNTEQGLSTKERLSWLLEHTIEDGALHAAIHEADQAWEAVLECRLKAEGYQEQLQWQSTGMIDPDRLTPALKDSLKASSHAITKWLKWLERRYLHG</sequence>
<gene>
    <name evidence="3" type="ORF">SAMN06295960_3506</name>
</gene>
<dbReference type="STRING" id="1852522.SAMN06295960_3506"/>
<proteinExistence type="predicted"/>
<dbReference type="Pfam" id="PF10335">
    <property type="entry name" value="DUF294_C"/>
    <property type="match status" value="1"/>
</dbReference>
<dbReference type="EMBL" id="FXAZ01000005">
    <property type="protein sequence ID" value="SMG53504.1"/>
    <property type="molecule type" value="Genomic_DNA"/>
</dbReference>
<accession>A0A1X7LJ30</accession>
<evidence type="ECO:0000313" key="4">
    <source>
        <dbReference type="Proteomes" id="UP000193834"/>
    </source>
</evidence>
<evidence type="ECO:0000259" key="1">
    <source>
        <dbReference type="Pfam" id="PF03445"/>
    </source>
</evidence>
<dbReference type="CDD" id="cd05401">
    <property type="entry name" value="NT_GlnE_GlnD_like"/>
    <property type="match status" value="1"/>
</dbReference>
<keyword evidence="4" id="KW-1185">Reference proteome</keyword>
<name>A0A1X7LJ30_9BACL</name>
<feature type="domain" description="Protein-PII uridylyltransferase N-terminal" evidence="1">
    <location>
        <begin position="72"/>
        <end position="197"/>
    </location>
</feature>
<dbReference type="InterPro" id="IPR005105">
    <property type="entry name" value="GlnD_Uridyltrans_N"/>
</dbReference>
<dbReference type="GO" id="GO:0008773">
    <property type="term" value="F:[protein-PII] uridylyltransferase activity"/>
    <property type="evidence" value="ECO:0007669"/>
    <property type="project" value="InterPro"/>
</dbReference>
<dbReference type="Proteomes" id="UP000193834">
    <property type="component" value="Unassembled WGS sequence"/>
</dbReference>
<dbReference type="SUPFAM" id="SSF81301">
    <property type="entry name" value="Nucleotidyltransferase"/>
    <property type="match status" value="1"/>
</dbReference>
<evidence type="ECO:0000313" key="3">
    <source>
        <dbReference type="EMBL" id="SMG53504.1"/>
    </source>
</evidence>
<dbReference type="Pfam" id="PF03445">
    <property type="entry name" value="DUF294"/>
    <property type="match status" value="1"/>
</dbReference>
<protein>
    <submittedName>
        <fullName evidence="3">Putative nucleotidyltransferase substrate binding domain-containing protein</fullName>
    </submittedName>
</protein>
<keyword evidence="3" id="KW-0808">Transferase</keyword>
<evidence type="ECO:0000259" key="2">
    <source>
        <dbReference type="Pfam" id="PF10335"/>
    </source>
</evidence>
<dbReference type="AlphaFoldDB" id="A0A1X7LJ30"/>
<dbReference type="InterPro" id="IPR043519">
    <property type="entry name" value="NT_sf"/>
</dbReference>
<dbReference type="InterPro" id="IPR018821">
    <property type="entry name" value="DUF294_put_nucleoTrafse_sb-bd"/>
</dbReference>
<feature type="domain" description="DUF294" evidence="2">
    <location>
        <begin position="241"/>
        <end position="386"/>
    </location>
</feature>
<organism evidence="3 4">
    <name type="scientific">Paenibacillus aquistagni</name>
    <dbReference type="NCBI Taxonomy" id="1852522"/>
    <lineage>
        <taxon>Bacteria</taxon>
        <taxon>Bacillati</taxon>
        <taxon>Bacillota</taxon>
        <taxon>Bacilli</taxon>
        <taxon>Bacillales</taxon>
        <taxon>Paenibacillaceae</taxon>
        <taxon>Paenibacillus</taxon>
    </lineage>
</organism>
<reference evidence="3 4" key="1">
    <citation type="submission" date="2017-04" db="EMBL/GenBank/DDBJ databases">
        <authorList>
            <person name="Afonso C.L."/>
            <person name="Miller P.J."/>
            <person name="Scott M.A."/>
            <person name="Spackman E."/>
            <person name="Goraichik I."/>
            <person name="Dimitrov K.M."/>
            <person name="Suarez D.L."/>
            <person name="Swayne D.E."/>
        </authorList>
    </citation>
    <scope>NUCLEOTIDE SEQUENCE [LARGE SCALE GENOMIC DNA]</scope>
    <source>
        <strain evidence="3 4">11</strain>
    </source>
</reference>